<sequence length="909" mass="102180">MHISDISGDESAGRGSNSSGQVIQKMEQQVAQVEQIVPMVSPENSKKLQDYMMRLKSCKALMLEEQKLQIWKLSYRLWNACVDMANFMQAGQEYDEEHVKLRHLASDLLLVAGKIEEIPSSQLKTATFFHRTGVIWHKIRKFELAASCFEKATELVSKEEEENEEEKKFAFELAIARGRTAWEMKQKTLTCTLLWRAKGLLADVAERYRELAEQYLHYGKNMLAKSEEESGSQRDFIKFLNEAFEICSEALVKAIGKPEERVLLENLKLKTLRYLAAAHLQGNSFQSVLKCVTVLKEKSDHPTTPFLALKAYIGMGLPEEAEKELSVLLAHCAAPLEVCISAVEIFIQSGGGGLDAARNAFFRLLGRFPSSKELPLRVLDKILRNVSAEDRSYNAKVSLALQIACDEKVVRLLADSEENSTSESDRRCMYAILWNCGSEFFRAKLYEISIKLFEASMLYIPFDGENNVCRAKSLRVLCLCHLGLSQYDRADEYIREAEKLEPTIICAFLKFKICLQLKDEAAAIKQIDRMLRCTDFDAEYLTLASHEAIACKSIGVATGALSTLLKLYSSGKQISTKEVVVVRNIILLHLEEPRSLPEALKYLKYAQKRMTESGTEQFFGADVIAEKEINWFAGSSWNSGLKAGKSNNFDLAAEFFKCASEFYGAVEDSVENLKMLLKSLILSVASLLATSQNKDQSRLAEAIAHLEKSKKVQASLASEKDNTDESLKAYCTVLEFEIRGRMKDHKLQIQILNQFISLKGCKPEFLLKMGLHASEGGEHGTLEVASAALNACLNMVLSSPFPDYKMVSLVIRKLIGIADASGEEEECLRVYKQAYQIIIGLKSGEYPTEEAKWLASTAWNRAGVHVRFNRFHEAEKWMRTGLDLVKQVPSMHNRYGSSMADCLAKLTST</sequence>
<evidence type="ECO:0000256" key="2">
    <source>
        <dbReference type="ARBA" id="ARBA00031845"/>
    </source>
</evidence>
<dbReference type="InterPro" id="IPR011990">
    <property type="entry name" value="TPR-like_helical_dom_sf"/>
</dbReference>
<feature type="region of interest" description="Disordered" evidence="3">
    <location>
        <begin position="1"/>
        <end position="23"/>
    </location>
</feature>
<evidence type="ECO:0000256" key="3">
    <source>
        <dbReference type="SAM" id="MobiDB-lite"/>
    </source>
</evidence>
<dbReference type="PANTHER" id="PTHR40375:SF2">
    <property type="entry name" value="SPORULATION-SPECIFIC PROTEIN 22"/>
    <property type="match status" value="1"/>
</dbReference>
<dbReference type="EMBL" id="GCKF01039057">
    <property type="protein sequence ID" value="JAG95955.1"/>
    <property type="molecule type" value="Transcribed_RNA"/>
</dbReference>
<dbReference type="GO" id="GO:0051321">
    <property type="term" value="P:meiotic cell cycle"/>
    <property type="evidence" value="ECO:0007669"/>
    <property type="project" value="UniProtKB-KW"/>
</dbReference>
<dbReference type="Gene3D" id="1.25.40.10">
    <property type="entry name" value="Tetratricopeptide repeat domain"/>
    <property type="match status" value="2"/>
</dbReference>
<dbReference type="SUPFAM" id="SSF48452">
    <property type="entry name" value="TPR-like"/>
    <property type="match status" value="2"/>
</dbReference>
<feature type="compositionally biased region" description="Polar residues" evidence="3">
    <location>
        <begin position="14"/>
        <end position="23"/>
    </location>
</feature>
<reference evidence="4" key="1">
    <citation type="submission" date="2015-03" db="EMBL/GenBank/DDBJ databases">
        <title>A transcriptome of Araucaria cunninghamii, an australian fine timber species.</title>
        <authorList>
            <person name="Jing Yi C.J.Y."/>
            <person name="Yin San L.Y.S."/>
            <person name="Abdul Karim S.S."/>
            <person name="Wan Azmi N.N."/>
            <person name="Hercus R.R."/>
            <person name="Croft L.L."/>
        </authorList>
    </citation>
    <scope>NUCLEOTIDE SEQUENCE</scope>
    <source>
        <strain evidence="4">MI0301</strain>
        <tissue evidence="4">Leaf</tissue>
    </source>
</reference>
<dbReference type="SMART" id="SM00028">
    <property type="entry name" value="TPR"/>
    <property type="match status" value="3"/>
</dbReference>
<dbReference type="InterPro" id="IPR039057">
    <property type="entry name" value="Spo22/ZIP4"/>
</dbReference>
<protein>
    <recommendedName>
        <fullName evidence="2">Protein ZIP4 homolog</fullName>
    </recommendedName>
</protein>
<name>A0A0D6R254_ARACU</name>
<proteinExistence type="predicted"/>
<keyword evidence="1" id="KW-0469">Meiosis</keyword>
<dbReference type="InterPro" id="IPR019734">
    <property type="entry name" value="TPR_rpt"/>
</dbReference>
<dbReference type="InterPro" id="IPR013940">
    <property type="entry name" value="Spo22/ZIP4/TEX11"/>
</dbReference>
<evidence type="ECO:0000256" key="1">
    <source>
        <dbReference type="ARBA" id="ARBA00023254"/>
    </source>
</evidence>
<dbReference type="PANTHER" id="PTHR40375">
    <property type="entry name" value="SPORULATION-SPECIFIC PROTEIN 22"/>
    <property type="match status" value="1"/>
</dbReference>
<evidence type="ECO:0000313" key="4">
    <source>
        <dbReference type="EMBL" id="JAG95955.1"/>
    </source>
</evidence>
<organism evidence="4">
    <name type="scientific">Araucaria cunninghamii</name>
    <name type="common">Hoop pine</name>
    <name type="synonym">Moreton Bay pine</name>
    <dbReference type="NCBI Taxonomy" id="56994"/>
    <lineage>
        <taxon>Eukaryota</taxon>
        <taxon>Viridiplantae</taxon>
        <taxon>Streptophyta</taxon>
        <taxon>Embryophyta</taxon>
        <taxon>Tracheophyta</taxon>
        <taxon>Spermatophyta</taxon>
        <taxon>Pinopsida</taxon>
        <taxon>Pinidae</taxon>
        <taxon>Conifers II</taxon>
        <taxon>Araucariales</taxon>
        <taxon>Araucariaceae</taxon>
        <taxon>Araucaria</taxon>
    </lineage>
</organism>
<accession>A0A0D6R254</accession>
<dbReference type="GO" id="GO:0090173">
    <property type="term" value="P:regulation of synaptonemal complex assembly"/>
    <property type="evidence" value="ECO:0007669"/>
    <property type="project" value="InterPro"/>
</dbReference>
<dbReference type="Pfam" id="PF08631">
    <property type="entry name" value="SPO22"/>
    <property type="match status" value="1"/>
</dbReference>
<dbReference type="AlphaFoldDB" id="A0A0D6R254"/>